<comment type="caution">
    <text evidence="4">The sequence shown here is derived from an EMBL/GenBank/DDBJ whole genome shotgun (WGS) entry which is preliminary data.</text>
</comment>
<accession>A0AA47NWG6</accession>
<sequence>MQINTHTKVCSEHFLPDCLVKSQTGITKLKKGVVPTVFAWSSVRPERRSVVRTASEETPPPHPDHEYAALPPSLQDQLEEARKTIADQELLIIELQKKQFVVSNFQGDDKQISFYTGFPDYATFKAVFMALQPTAENMVGWSQAQRLQHISGEVIRQGFSASKLSTMDQFFLFLCRDFLSRILQPVSMYFHELMLACFKCTFPATRVILDCTEIHVQKPSSKVLNSAIYSHYKGNTTFKGLIGIAPSGEVTFVSDLYTGLISDKEITKKSGILSVLEEGDMVMADKGFLIKDLLSERQVSLVIPPFVGPSGHFTAHEVRKTQAIARLRLHVERAIRRIKEYHIFDKVLPMTLVGSVNQLWAVCALLTNFQGPLF</sequence>
<evidence type="ECO:0000313" key="5">
    <source>
        <dbReference type="Proteomes" id="UP001174136"/>
    </source>
</evidence>
<evidence type="ECO:0000256" key="1">
    <source>
        <dbReference type="ARBA" id="ARBA00001968"/>
    </source>
</evidence>
<dbReference type="AlphaFoldDB" id="A0AA47NWG6"/>
<feature type="domain" description="DDE Tnp4" evidence="3">
    <location>
        <begin position="209"/>
        <end position="368"/>
    </location>
</feature>
<evidence type="ECO:0000256" key="2">
    <source>
        <dbReference type="ARBA" id="ARBA00022723"/>
    </source>
</evidence>
<protein>
    <recommendedName>
        <fullName evidence="3">DDE Tnp4 domain-containing protein</fullName>
    </recommendedName>
</protein>
<proteinExistence type="predicted"/>
<dbReference type="PANTHER" id="PTHR23080:SF133">
    <property type="entry name" value="SI:CH211-262I1.5-RELATED"/>
    <property type="match status" value="1"/>
</dbReference>
<reference evidence="4" key="1">
    <citation type="journal article" date="2023" name="Front. Mar. Sci.">
        <title>A new Merluccius polli reference genome to investigate the effects of global change in West African waters.</title>
        <authorList>
            <person name="Mateo J.L."/>
            <person name="Blanco-Fernandez C."/>
            <person name="Garcia-Vazquez E."/>
            <person name="Machado-Schiaffino G."/>
        </authorList>
    </citation>
    <scope>NUCLEOTIDE SEQUENCE</scope>
    <source>
        <strain evidence="4">C29</strain>
        <tissue evidence="4">Fin</tissue>
    </source>
</reference>
<evidence type="ECO:0000259" key="3">
    <source>
        <dbReference type="Pfam" id="PF13359"/>
    </source>
</evidence>
<name>A0AA47NWG6_MERPO</name>
<organism evidence="4 5">
    <name type="scientific">Merluccius polli</name>
    <name type="common">Benguela hake</name>
    <name type="synonym">Merluccius cadenati</name>
    <dbReference type="NCBI Taxonomy" id="89951"/>
    <lineage>
        <taxon>Eukaryota</taxon>
        <taxon>Metazoa</taxon>
        <taxon>Chordata</taxon>
        <taxon>Craniata</taxon>
        <taxon>Vertebrata</taxon>
        <taxon>Euteleostomi</taxon>
        <taxon>Actinopterygii</taxon>
        <taxon>Neopterygii</taxon>
        <taxon>Teleostei</taxon>
        <taxon>Neoteleostei</taxon>
        <taxon>Acanthomorphata</taxon>
        <taxon>Zeiogadaria</taxon>
        <taxon>Gadariae</taxon>
        <taxon>Gadiformes</taxon>
        <taxon>Gadoidei</taxon>
        <taxon>Merlucciidae</taxon>
        <taxon>Merluccius</taxon>
    </lineage>
</organism>
<gene>
    <name evidence="4" type="ORF">N1851_023624</name>
</gene>
<comment type="cofactor">
    <cofactor evidence="1">
        <name>a divalent metal cation</name>
        <dbReference type="ChEBI" id="CHEBI:60240"/>
    </cofactor>
</comment>
<dbReference type="Pfam" id="PF13359">
    <property type="entry name" value="DDE_Tnp_4"/>
    <property type="match status" value="1"/>
</dbReference>
<evidence type="ECO:0000313" key="4">
    <source>
        <dbReference type="EMBL" id="KAK0139503.1"/>
    </source>
</evidence>
<dbReference type="InterPro" id="IPR027806">
    <property type="entry name" value="HARBI1_dom"/>
</dbReference>
<dbReference type="EMBL" id="JAOPHQ010004355">
    <property type="protein sequence ID" value="KAK0139503.1"/>
    <property type="molecule type" value="Genomic_DNA"/>
</dbReference>
<keyword evidence="2" id="KW-0479">Metal-binding</keyword>
<dbReference type="Proteomes" id="UP001174136">
    <property type="component" value="Unassembled WGS sequence"/>
</dbReference>
<dbReference type="GO" id="GO:0046872">
    <property type="term" value="F:metal ion binding"/>
    <property type="evidence" value="ECO:0007669"/>
    <property type="project" value="UniProtKB-KW"/>
</dbReference>
<dbReference type="PANTHER" id="PTHR23080">
    <property type="entry name" value="THAP DOMAIN PROTEIN"/>
    <property type="match status" value="1"/>
</dbReference>
<keyword evidence="5" id="KW-1185">Reference proteome</keyword>